<evidence type="ECO:0000256" key="2">
    <source>
        <dbReference type="SAM" id="MobiDB-lite"/>
    </source>
</evidence>
<dbReference type="Proteomes" id="UP001150538">
    <property type="component" value="Unassembled WGS sequence"/>
</dbReference>
<accession>A0A9W8DUZ8</accession>
<feature type="compositionally biased region" description="Polar residues" evidence="2">
    <location>
        <begin position="1"/>
        <end position="11"/>
    </location>
</feature>
<feature type="region of interest" description="Disordered" evidence="2">
    <location>
        <begin position="1"/>
        <end position="71"/>
    </location>
</feature>
<dbReference type="EMBL" id="JANBPU010000021">
    <property type="protein sequence ID" value="KAJ1919818.1"/>
    <property type="molecule type" value="Genomic_DNA"/>
</dbReference>
<evidence type="ECO:0000313" key="3">
    <source>
        <dbReference type="EMBL" id="KAJ1919818.1"/>
    </source>
</evidence>
<keyword evidence="4" id="KW-1185">Reference proteome</keyword>
<proteinExistence type="predicted"/>
<keyword evidence="1" id="KW-0175">Coiled coil</keyword>
<dbReference type="AlphaFoldDB" id="A0A9W8DUZ8"/>
<evidence type="ECO:0000313" key="4">
    <source>
        <dbReference type="Proteomes" id="UP001150538"/>
    </source>
</evidence>
<feature type="compositionally biased region" description="Polar residues" evidence="2">
    <location>
        <begin position="19"/>
        <end position="40"/>
    </location>
</feature>
<comment type="caution">
    <text evidence="3">The sequence shown here is derived from an EMBL/GenBank/DDBJ whole genome shotgun (WGS) entry which is preliminary data.</text>
</comment>
<evidence type="ECO:0000256" key="1">
    <source>
        <dbReference type="SAM" id="Coils"/>
    </source>
</evidence>
<sequence>MPPKRTATTRPVSRAGTVSGATSRKVNIATRGNTDSNSPETLRRKRPESSQSRHPPTKQAKHTTQQLNSSKNLSNLISIEIDLAKSVGKVVGNIEKKELEHAEDLVYNKKSELTSAIELKNDLDELRKKEFSKIVAEFKNQLDKEIQEFRDILDQDEVNRKYFVDLVTWMSNLIQTLPEKAEALKYIALLKIKNEELDIGDISSQISKLDRAVNEIENVQSWIESHKTTGAAIPQLNSL</sequence>
<protein>
    <submittedName>
        <fullName evidence="3">Uncharacterized protein</fullName>
    </submittedName>
</protein>
<organism evidence="3 4">
    <name type="scientific">Mycoemilia scoparia</name>
    <dbReference type="NCBI Taxonomy" id="417184"/>
    <lineage>
        <taxon>Eukaryota</taxon>
        <taxon>Fungi</taxon>
        <taxon>Fungi incertae sedis</taxon>
        <taxon>Zoopagomycota</taxon>
        <taxon>Kickxellomycotina</taxon>
        <taxon>Kickxellomycetes</taxon>
        <taxon>Kickxellales</taxon>
        <taxon>Kickxellaceae</taxon>
        <taxon>Mycoemilia</taxon>
    </lineage>
</organism>
<name>A0A9W8DUZ8_9FUNG</name>
<feature type="coiled-coil region" evidence="1">
    <location>
        <begin position="109"/>
        <end position="159"/>
    </location>
</feature>
<reference evidence="3" key="1">
    <citation type="submission" date="2022-07" db="EMBL/GenBank/DDBJ databases">
        <title>Phylogenomic reconstructions and comparative analyses of Kickxellomycotina fungi.</title>
        <authorList>
            <person name="Reynolds N.K."/>
            <person name="Stajich J.E."/>
            <person name="Barry K."/>
            <person name="Grigoriev I.V."/>
            <person name="Crous P."/>
            <person name="Smith M.E."/>
        </authorList>
    </citation>
    <scope>NUCLEOTIDE SEQUENCE</scope>
    <source>
        <strain evidence="3">NBRC 100468</strain>
    </source>
</reference>
<gene>
    <name evidence="3" type="ORF">H4219_001727</name>
</gene>